<comment type="caution">
    <text evidence="2">The sequence shown here is derived from an EMBL/GenBank/DDBJ whole genome shotgun (WGS) entry which is preliminary data.</text>
</comment>
<feature type="transmembrane region" description="Helical" evidence="1">
    <location>
        <begin position="6"/>
        <end position="31"/>
    </location>
</feature>
<keyword evidence="1" id="KW-0472">Membrane</keyword>
<feature type="non-terminal residue" evidence="2">
    <location>
        <position position="1"/>
    </location>
</feature>
<sequence>IKYQNIASGASFCSIKSSVCPALLALALLFFSKNNHVYK</sequence>
<keyword evidence="1" id="KW-1133">Transmembrane helix</keyword>
<evidence type="ECO:0000313" key="2">
    <source>
        <dbReference type="EMBL" id="GAH87060.1"/>
    </source>
</evidence>
<dbReference type="AlphaFoldDB" id="X1K065"/>
<proteinExistence type="predicted"/>
<protein>
    <submittedName>
        <fullName evidence="2">Uncharacterized protein</fullName>
    </submittedName>
</protein>
<reference evidence="2" key="1">
    <citation type="journal article" date="2014" name="Front. Microbiol.">
        <title>High frequency of phylogenetically diverse reductive dehalogenase-homologous genes in deep subseafloor sedimentary metagenomes.</title>
        <authorList>
            <person name="Kawai M."/>
            <person name="Futagami T."/>
            <person name="Toyoda A."/>
            <person name="Takaki Y."/>
            <person name="Nishi S."/>
            <person name="Hori S."/>
            <person name="Arai W."/>
            <person name="Tsubouchi T."/>
            <person name="Morono Y."/>
            <person name="Uchiyama I."/>
            <person name="Ito T."/>
            <person name="Fujiyama A."/>
            <person name="Inagaki F."/>
            <person name="Takami H."/>
        </authorList>
    </citation>
    <scope>NUCLEOTIDE SEQUENCE</scope>
    <source>
        <strain evidence="2">Expedition CK06-06</strain>
    </source>
</reference>
<keyword evidence="1" id="KW-0812">Transmembrane</keyword>
<evidence type="ECO:0000256" key="1">
    <source>
        <dbReference type="SAM" id="Phobius"/>
    </source>
</evidence>
<accession>X1K065</accession>
<dbReference type="EMBL" id="BARU01043977">
    <property type="protein sequence ID" value="GAH87060.1"/>
    <property type="molecule type" value="Genomic_DNA"/>
</dbReference>
<name>X1K065_9ZZZZ</name>
<gene>
    <name evidence="2" type="ORF">S03H2_67231</name>
</gene>
<organism evidence="2">
    <name type="scientific">marine sediment metagenome</name>
    <dbReference type="NCBI Taxonomy" id="412755"/>
    <lineage>
        <taxon>unclassified sequences</taxon>
        <taxon>metagenomes</taxon>
        <taxon>ecological metagenomes</taxon>
    </lineage>
</organism>